<evidence type="ECO:0000259" key="12">
    <source>
        <dbReference type="Pfam" id="PF26002"/>
    </source>
</evidence>
<keyword evidence="5 9" id="KW-0997">Cell inner membrane</keyword>
<reference evidence="14" key="1">
    <citation type="submission" date="2017-01" db="EMBL/GenBank/DDBJ databases">
        <authorList>
            <person name="Varghese N."/>
            <person name="Submissions S."/>
        </authorList>
    </citation>
    <scope>NUCLEOTIDE SEQUENCE [LARGE SCALE GENOMIC DNA]</scope>
    <source>
        <strain evidence="14">DSM 19945</strain>
    </source>
</reference>
<gene>
    <name evidence="13" type="ORF">SAMN05421580_10185</name>
</gene>
<evidence type="ECO:0000256" key="8">
    <source>
        <dbReference type="ARBA" id="ARBA00023136"/>
    </source>
</evidence>
<evidence type="ECO:0000259" key="11">
    <source>
        <dbReference type="Pfam" id="PF25994"/>
    </source>
</evidence>
<evidence type="ECO:0000256" key="7">
    <source>
        <dbReference type="ARBA" id="ARBA00022989"/>
    </source>
</evidence>
<feature type="transmembrane region" description="Helical" evidence="9">
    <location>
        <begin position="21"/>
        <end position="39"/>
    </location>
</feature>
<dbReference type="InterPro" id="IPR058982">
    <property type="entry name" value="Beta-barrel_AprE"/>
</dbReference>
<dbReference type="InterPro" id="IPR058781">
    <property type="entry name" value="HH_AprE-like"/>
</dbReference>
<evidence type="ECO:0000313" key="13">
    <source>
        <dbReference type="EMBL" id="SIS41636.1"/>
    </source>
</evidence>
<dbReference type="OrthoDB" id="9810980at2"/>
<feature type="domain" description="AprE-like beta-barrel" evidence="12">
    <location>
        <begin position="322"/>
        <end position="411"/>
    </location>
</feature>
<comment type="subcellular location">
    <subcellularLocation>
        <location evidence="1 9">Cell inner membrane</location>
        <topology evidence="1 9">Single-pass membrane protein</topology>
    </subcellularLocation>
</comment>
<protein>
    <recommendedName>
        <fullName evidence="9">Membrane fusion protein (MFP) family protein</fullName>
    </recommendedName>
</protein>
<comment type="similarity">
    <text evidence="2 9">Belongs to the membrane fusion protein (MFP) (TC 8.A.1) family.</text>
</comment>
<evidence type="ECO:0000256" key="6">
    <source>
        <dbReference type="ARBA" id="ARBA00022692"/>
    </source>
</evidence>
<evidence type="ECO:0000256" key="9">
    <source>
        <dbReference type="RuleBase" id="RU365093"/>
    </source>
</evidence>
<accession>A0A1N7IXC1</accession>
<keyword evidence="4 9" id="KW-1003">Cell membrane</keyword>
<keyword evidence="7 9" id="KW-1133">Transmembrane helix</keyword>
<keyword evidence="6 9" id="KW-0812">Transmembrane</keyword>
<dbReference type="Pfam" id="PF26002">
    <property type="entry name" value="Beta-barrel_AprE"/>
    <property type="match status" value="1"/>
</dbReference>
<evidence type="ECO:0000256" key="1">
    <source>
        <dbReference type="ARBA" id="ARBA00004377"/>
    </source>
</evidence>
<keyword evidence="14" id="KW-1185">Reference proteome</keyword>
<organism evidence="13 14">
    <name type="scientific">Rhodobacter aestuarii</name>
    <dbReference type="NCBI Taxonomy" id="453582"/>
    <lineage>
        <taxon>Bacteria</taxon>
        <taxon>Pseudomonadati</taxon>
        <taxon>Pseudomonadota</taxon>
        <taxon>Alphaproteobacteria</taxon>
        <taxon>Rhodobacterales</taxon>
        <taxon>Rhodobacter group</taxon>
        <taxon>Rhodobacter</taxon>
    </lineage>
</organism>
<dbReference type="AlphaFoldDB" id="A0A1N7IXC1"/>
<dbReference type="InterPro" id="IPR010129">
    <property type="entry name" value="T1SS_HlyD"/>
</dbReference>
<dbReference type="STRING" id="453582.SAMN05421580_10185"/>
<dbReference type="PANTHER" id="PTHR30386">
    <property type="entry name" value="MEMBRANE FUSION SUBUNIT OF EMRAB-TOLC MULTIDRUG EFFLUX PUMP"/>
    <property type="match status" value="1"/>
</dbReference>
<dbReference type="Gene3D" id="2.40.30.170">
    <property type="match status" value="1"/>
</dbReference>
<dbReference type="GO" id="GO:0015031">
    <property type="term" value="P:protein transport"/>
    <property type="evidence" value="ECO:0007669"/>
    <property type="project" value="InterPro"/>
</dbReference>
<evidence type="ECO:0000256" key="4">
    <source>
        <dbReference type="ARBA" id="ARBA00022475"/>
    </source>
</evidence>
<evidence type="ECO:0000313" key="14">
    <source>
        <dbReference type="Proteomes" id="UP000186221"/>
    </source>
</evidence>
<keyword evidence="8 9" id="KW-0472">Membrane</keyword>
<keyword evidence="3 9" id="KW-0813">Transport</keyword>
<evidence type="ECO:0000256" key="2">
    <source>
        <dbReference type="ARBA" id="ARBA00009477"/>
    </source>
</evidence>
<dbReference type="EMBL" id="FTOG01000001">
    <property type="protein sequence ID" value="SIS41636.1"/>
    <property type="molecule type" value="Genomic_DNA"/>
</dbReference>
<name>A0A1N7IXC1_9RHOB</name>
<evidence type="ECO:0000256" key="3">
    <source>
        <dbReference type="ARBA" id="ARBA00022448"/>
    </source>
</evidence>
<dbReference type="Proteomes" id="UP000186221">
    <property type="component" value="Unassembled WGS sequence"/>
</dbReference>
<dbReference type="PRINTS" id="PR01490">
    <property type="entry name" value="RTXTOXIND"/>
</dbReference>
<dbReference type="InterPro" id="IPR050739">
    <property type="entry name" value="MFP"/>
</dbReference>
<evidence type="ECO:0000256" key="10">
    <source>
        <dbReference type="SAM" id="Coils"/>
    </source>
</evidence>
<sequence>MSQADFKTLSRQMAGREGFGGSAILAVVLVLIVALLTWAKFAELDNVTRGTGRVVSAAQNQLVQAAEAGVILRRYVAENSAVQKGELLFELDPVEAESEFNQARQREAALSLREARLKAELNETAYSVAPDLAARSPEVAQSEESLFRARQTDLAGQIAVLEQRRAQRVQDRQSAEATVEAMARTMALLEEEITVVEPLVREKIAPATRLLELQRELERARGEHDRAKVAIAQAQSGINEIDSETAHARESYRLQAIDELTKVMAERSELEEALPQLRERVSRTVVTAPMDGIVNRLNFRTPGGYVNRGDVLLEMVPTGEGLIVEGRIEPKDISSLRVDDQVRIRFSAYDSAKYGAVDGRLTRISPDAMVDEQAGGQSYYLVDVAIEGELLVNEKPVTFLPGMTATIDILSGKRTVLEYLWQPMAKVQELALRD</sequence>
<dbReference type="PANTHER" id="PTHR30386:SF26">
    <property type="entry name" value="TRANSPORT PROTEIN COMB"/>
    <property type="match status" value="1"/>
</dbReference>
<dbReference type="RefSeq" id="WP_076483069.1">
    <property type="nucleotide sequence ID" value="NZ_FTOG01000001.1"/>
</dbReference>
<dbReference type="Pfam" id="PF25994">
    <property type="entry name" value="HH_AprE"/>
    <property type="match status" value="1"/>
</dbReference>
<dbReference type="GO" id="GO:0005886">
    <property type="term" value="C:plasma membrane"/>
    <property type="evidence" value="ECO:0007669"/>
    <property type="project" value="UniProtKB-SubCell"/>
</dbReference>
<proteinExistence type="inferred from homology"/>
<keyword evidence="10" id="KW-0175">Coiled coil</keyword>
<feature type="coiled-coil region" evidence="10">
    <location>
        <begin position="172"/>
        <end position="280"/>
    </location>
</feature>
<evidence type="ECO:0000256" key="5">
    <source>
        <dbReference type="ARBA" id="ARBA00022519"/>
    </source>
</evidence>
<dbReference type="NCBIfam" id="TIGR01843">
    <property type="entry name" value="type_I_hlyD"/>
    <property type="match status" value="1"/>
</dbReference>
<feature type="domain" description="AprE-like long alpha-helical hairpin" evidence="11">
    <location>
        <begin position="96"/>
        <end position="279"/>
    </location>
</feature>